<dbReference type="Proteomes" id="UP000500857">
    <property type="component" value="Chromosome"/>
</dbReference>
<accession>A0A6H1TZ88</accession>
<feature type="transmembrane region" description="Helical" evidence="2">
    <location>
        <begin position="125"/>
        <end position="143"/>
    </location>
</feature>
<dbReference type="Gene3D" id="1.25.40.10">
    <property type="entry name" value="Tetratricopeptide repeat domain"/>
    <property type="match status" value="1"/>
</dbReference>
<feature type="transmembrane region" description="Helical" evidence="2">
    <location>
        <begin position="199"/>
        <end position="218"/>
    </location>
</feature>
<keyword evidence="2" id="KW-1133">Transmembrane helix</keyword>
<keyword evidence="2" id="KW-0472">Membrane</keyword>
<evidence type="ECO:0000256" key="2">
    <source>
        <dbReference type="SAM" id="Phobius"/>
    </source>
</evidence>
<protein>
    <submittedName>
        <fullName evidence="3">Tetratricopeptide repeat protein</fullName>
    </submittedName>
</protein>
<dbReference type="InterPro" id="IPR011990">
    <property type="entry name" value="TPR-like_helical_dom_sf"/>
</dbReference>
<dbReference type="PROSITE" id="PS50293">
    <property type="entry name" value="TPR_REGION"/>
    <property type="match status" value="1"/>
</dbReference>
<dbReference type="KEGG" id="oxy:HCG48_13485"/>
<evidence type="ECO:0000313" key="4">
    <source>
        <dbReference type="Proteomes" id="UP000500857"/>
    </source>
</evidence>
<proteinExistence type="predicted"/>
<dbReference type="SMART" id="SM00028">
    <property type="entry name" value="TPR"/>
    <property type="match status" value="2"/>
</dbReference>
<keyword evidence="1" id="KW-0802">TPR repeat</keyword>
<reference evidence="3 4" key="1">
    <citation type="submission" date="2020-04" db="EMBL/GenBank/DDBJ databases">
        <authorList>
            <person name="Basu S."/>
            <person name="Maruthanayagam V."/>
            <person name="Chakraborty S."/>
            <person name="Pramanik A."/>
            <person name="Mukherjee J."/>
            <person name="Brink B."/>
        </authorList>
    </citation>
    <scope>NUCLEOTIDE SEQUENCE [LARGE SCALE GENOMIC DNA]</scope>
    <source>
        <strain evidence="3 4">AP17</strain>
    </source>
</reference>
<feature type="repeat" description="TPR" evidence="1">
    <location>
        <begin position="227"/>
        <end position="260"/>
    </location>
</feature>
<dbReference type="AlphaFoldDB" id="A0A6H1TZ88"/>
<keyword evidence="4" id="KW-1185">Reference proteome</keyword>
<sequence length="635" mass="70798">MSELSDQNPCCTLDRAIVRYADALDRFARSLPHPSPQPLLAVLLARDCIEEHLPEKTRASAENIARLLELDARFQQLTHQAHLDGDRLSEYRASLKPPKSAWWWFPEKIPAPRSQQPWWSRCPNFVWNLGTVVCLVFAGTWITSTAQTFSAAHGFDFVGTLATIGQGAGLAVVAGGALTERGKKSVEQMLASTPIPPHWHAEVTFVVALSLAGGTWFINHSVTPRVASFYYREGQEFYQKGEWAKAKKKYEQALSLNPDDPTEIQFSLGKIYEALGDLDRARSQYEKGLLESHPASLMGVGRVVLLKAIYDGEPVRIAAPAELKLVSGSGEGSASETKRDRTFLTQSANNATFFLRLAEEKNQKNEKDGIDRRLSDEQEIELHTNFGLVELVSIGYFNNNVSREIELKSNEEVREVIDGLDEARERFVRALRLAKVKTKNGEFSRVDGGMSECYLSVTKALIEKIEASLEKTPPTSSQSPPSAIGGAMMGANAAAIDIEQLKSNAVRATCSQATPKTYFQYQQIWALLDSVEQQSLEIQNTEEIANLQKLLETNLKQKAGNNQPKMPLVYRVQVSEDGQIANYWAIEEQGDRQVWETPLPELKANEALETDRFALFKVVFAGDGIQVEPWQDPQE</sequence>
<keyword evidence="2" id="KW-0812">Transmembrane</keyword>
<dbReference type="InterPro" id="IPR019734">
    <property type="entry name" value="TPR_rpt"/>
</dbReference>
<feature type="transmembrane region" description="Helical" evidence="2">
    <location>
        <begin position="155"/>
        <end position="178"/>
    </location>
</feature>
<dbReference type="RefSeq" id="WP_168569619.1">
    <property type="nucleotide sequence ID" value="NZ_CP051167.1"/>
</dbReference>
<dbReference type="Pfam" id="PF13414">
    <property type="entry name" value="TPR_11"/>
    <property type="match status" value="1"/>
</dbReference>
<dbReference type="EMBL" id="CP051167">
    <property type="protein sequence ID" value="QIZ71467.1"/>
    <property type="molecule type" value="Genomic_DNA"/>
</dbReference>
<evidence type="ECO:0000256" key="1">
    <source>
        <dbReference type="PROSITE-ProRule" id="PRU00339"/>
    </source>
</evidence>
<name>A0A6H1TZ88_9CYAN</name>
<gene>
    <name evidence="3" type="ORF">HCG48_13485</name>
</gene>
<organism evidence="3 4">
    <name type="scientific">Oxynema aestuarii AP17</name>
    <dbReference type="NCBI Taxonomy" id="2064643"/>
    <lineage>
        <taxon>Bacteria</taxon>
        <taxon>Bacillati</taxon>
        <taxon>Cyanobacteriota</taxon>
        <taxon>Cyanophyceae</taxon>
        <taxon>Oscillatoriophycideae</taxon>
        <taxon>Oscillatoriales</taxon>
        <taxon>Oscillatoriaceae</taxon>
        <taxon>Oxynema</taxon>
        <taxon>Oxynema aestuarii</taxon>
    </lineage>
</organism>
<dbReference type="PROSITE" id="PS50005">
    <property type="entry name" value="TPR"/>
    <property type="match status" value="1"/>
</dbReference>
<dbReference type="SUPFAM" id="SSF48452">
    <property type="entry name" value="TPR-like"/>
    <property type="match status" value="1"/>
</dbReference>
<evidence type="ECO:0000313" key="3">
    <source>
        <dbReference type="EMBL" id="QIZ71467.1"/>
    </source>
</evidence>